<keyword evidence="9" id="KW-0539">Nucleus</keyword>
<evidence type="ECO:0000259" key="11">
    <source>
        <dbReference type="SMART" id="SM00891"/>
    </source>
</evidence>
<evidence type="ECO:0000256" key="4">
    <source>
        <dbReference type="ARBA" id="ARBA00022759"/>
    </source>
</evidence>
<name>W9Y1J5_9EURO</name>
<evidence type="ECO:0000256" key="5">
    <source>
        <dbReference type="ARBA" id="ARBA00022763"/>
    </source>
</evidence>
<keyword evidence="8" id="KW-0234">DNA repair</keyword>
<feature type="region of interest" description="Disordered" evidence="10">
    <location>
        <begin position="501"/>
        <end position="527"/>
    </location>
</feature>
<dbReference type="STRING" id="1182542.W9Y1J5"/>
<dbReference type="GO" id="GO:0000724">
    <property type="term" value="P:double-strand break repair via homologous recombination"/>
    <property type="evidence" value="ECO:0007669"/>
    <property type="project" value="EnsemblFungi"/>
</dbReference>
<feature type="domain" description="ERCC4" evidence="11">
    <location>
        <begin position="710"/>
        <end position="790"/>
    </location>
</feature>
<dbReference type="CDD" id="cd20078">
    <property type="entry name" value="XPF_nuclease_XPF_euk"/>
    <property type="match status" value="1"/>
</dbReference>
<keyword evidence="3" id="KW-0540">Nuclease</keyword>
<evidence type="ECO:0000256" key="9">
    <source>
        <dbReference type="ARBA" id="ARBA00023242"/>
    </source>
</evidence>
<sequence>MPAASSQPPVKLSLPLQFQQEIYHLLRGEDVLVILARGLALLKVVTNLLHSYDAAGNSLVIIVGAEDRENEWIGEALAEHYAISRSPLSKGLRVINTDKATVATREKIYSEGGIVSVTSRILIVDLLSKLLDPETVTGLVVLHAERVVATSIEAFIVRIFRQFNKIGFLKAFSDSPEPLASSYAPLAGLMRNLFLRKPSLWPRFHVSIAQSLEGKKKADVIELEVPMTEAMQAIQNAVLECVEVSISELKKANTGLEMDDWTLDSALHQNFDAIVRRQLDPVWHRVSWRTKQIANDLAVLRSILHSLLSYDCVSLLKYLDTVLATHSPPPGSTRQNQSPWLFLDAAATIFRSARDRVYSGKVEDGNVLPTSKLPDSLSPVLEEQPKWEVLAEILQEIETDAYLNPTLRDDSNQTVLIMCNDQRTCRQVREYLQTMHVKPLPQDMGGGHAPHELEEEEQKGSAEFMMRRKLREYLGWRKTFAQVSASLFTENQKSLNDIKGTTAAGRLNSKAPANKRRRVRGGGSAGFNPSRTAYGAVAAVEDKAAQVAGLLAELRPTETESLQKEDVIVDDLDDAREGFFELYDPDDQVVVHPYDGDQDDQLLEELRPKYIIMYSPSADFIRRVEVYRSSHSDRSVRAYFMYYGGSVEEQRYLSAVRREKDAFTKLIKERGSMAVTLTDSNIDPQEAFLRTVNTRIAGGGRLAATAAPPTVVVDVREFRSALPSLLHGRNMQIVPCQLTIGDYVLSPSICVERKSVPDLIASFKNGRLFNQAETMLQYYKYSFLLIEFDHNKSFTLDPFADLTSVSTLKMPDSETKDLQSKLVLLTLAFPRLKVIWSSSPYQTAEIFEELKKQQEEPDPLRAVQIGLADDEDPEEKTFNTGPQDLLRTIPGVTAKNASRLYLETKNVLDLANMSLEELDSLVGIEAGRQIVRFFTRSVFEDED</sequence>
<comment type="similarity">
    <text evidence="2">Belongs to the XPF family.</text>
</comment>
<accession>W9Y1J5</accession>
<keyword evidence="5" id="KW-0227">DNA damage</keyword>
<dbReference type="GO" id="GO:1990599">
    <property type="term" value="F:3' overhang single-stranded DNA endodeoxyribonuclease activity"/>
    <property type="evidence" value="ECO:0007669"/>
    <property type="project" value="EnsemblFungi"/>
</dbReference>
<evidence type="ECO:0000313" key="13">
    <source>
        <dbReference type="Proteomes" id="UP000019478"/>
    </source>
</evidence>
<dbReference type="eggNOG" id="KOG0442">
    <property type="taxonomic scope" value="Eukaryota"/>
</dbReference>
<dbReference type="HOGENOM" id="CLU_002265_2_0_1"/>
<dbReference type="InterPro" id="IPR006167">
    <property type="entry name" value="XPF"/>
</dbReference>
<dbReference type="SUPFAM" id="SSF52980">
    <property type="entry name" value="Restriction endonuclease-like"/>
    <property type="match status" value="1"/>
</dbReference>
<dbReference type="InterPro" id="IPR011335">
    <property type="entry name" value="Restrct_endonuc-II-like"/>
</dbReference>
<dbReference type="Gene3D" id="1.10.150.20">
    <property type="entry name" value="5' to 3' exonuclease, C-terminal subdomain"/>
    <property type="match status" value="1"/>
</dbReference>
<dbReference type="SMART" id="SM00891">
    <property type="entry name" value="ERCC4"/>
    <property type="match status" value="1"/>
</dbReference>
<dbReference type="Gene3D" id="3.40.50.10130">
    <property type="match status" value="1"/>
</dbReference>
<dbReference type="NCBIfam" id="TIGR00596">
    <property type="entry name" value="rad1"/>
    <property type="match status" value="1"/>
</dbReference>
<dbReference type="RefSeq" id="XP_007731622.1">
    <property type="nucleotide sequence ID" value="XM_007733432.1"/>
</dbReference>
<reference evidence="12 13" key="1">
    <citation type="submission" date="2013-03" db="EMBL/GenBank/DDBJ databases">
        <title>The Genome Sequence of Capronia epimyces CBS 606.96.</title>
        <authorList>
            <consortium name="The Broad Institute Genomics Platform"/>
            <person name="Cuomo C."/>
            <person name="de Hoog S."/>
            <person name="Gorbushina A."/>
            <person name="Walker B."/>
            <person name="Young S.K."/>
            <person name="Zeng Q."/>
            <person name="Gargeya S."/>
            <person name="Fitzgerald M."/>
            <person name="Haas B."/>
            <person name="Abouelleil A."/>
            <person name="Allen A.W."/>
            <person name="Alvarado L."/>
            <person name="Arachchi H.M."/>
            <person name="Berlin A.M."/>
            <person name="Chapman S.B."/>
            <person name="Gainer-Dewar J."/>
            <person name="Goldberg J."/>
            <person name="Griggs A."/>
            <person name="Gujja S."/>
            <person name="Hansen M."/>
            <person name="Howarth C."/>
            <person name="Imamovic A."/>
            <person name="Ireland A."/>
            <person name="Larimer J."/>
            <person name="McCowan C."/>
            <person name="Murphy C."/>
            <person name="Pearson M."/>
            <person name="Poon T.W."/>
            <person name="Priest M."/>
            <person name="Roberts A."/>
            <person name="Saif S."/>
            <person name="Shea T."/>
            <person name="Sisk P."/>
            <person name="Sykes S."/>
            <person name="Wortman J."/>
            <person name="Nusbaum C."/>
            <person name="Birren B."/>
        </authorList>
    </citation>
    <scope>NUCLEOTIDE SEQUENCE [LARGE SCALE GENOMIC DNA]</scope>
    <source>
        <strain evidence="12 13">CBS 606.96</strain>
    </source>
</reference>
<organism evidence="12 13">
    <name type="scientific">Capronia epimyces CBS 606.96</name>
    <dbReference type="NCBI Taxonomy" id="1182542"/>
    <lineage>
        <taxon>Eukaryota</taxon>
        <taxon>Fungi</taxon>
        <taxon>Dikarya</taxon>
        <taxon>Ascomycota</taxon>
        <taxon>Pezizomycotina</taxon>
        <taxon>Eurotiomycetes</taxon>
        <taxon>Chaetothyriomycetidae</taxon>
        <taxon>Chaetothyriales</taxon>
        <taxon>Herpotrichiellaceae</taxon>
        <taxon>Capronia</taxon>
    </lineage>
</organism>
<dbReference type="EMBL" id="AMGY01000003">
    <property type="protein sequence ID" value="EXJ86343.1"/>
    <property type="molecule type" value="Genomic_DNA"/>
</dbReference>
<evidence type="ECO:0000256" key="8">
    <source>
        <dbReference type="ARBA" id="ARBA00023204"/>
    </source>
</evidence>
<evidence type="ECO:0000256" key="1">
    <source>
        <dbReference type="ARBA" id="ARBA00004123"/>
    </source>
</evidence>
<evidence type="ECO:0000256" key="6">
    <source>
        <dbReference type="ARBA" id="ARBA00022801"/>
    </source>
</evidence>
<dbReference type="OrthoDB" id="361020at2759"/>
<dbReference type="InterPro" id="IPR010994">
    <property type="entry name" value="RuvA_2-like"/>
</dbReference>
<dbReference type="AlphaFoldDB" id="W9Y1J5"/>
<dbReference type="InterPro" id="IPR006166">
    <property type="entry name" value="ERCC4_domain"/>
</dbReference>
<dbReference type="GO" id="GO:0003697">
    <property type="term" value="F:single-stranded DNA binding"/>
    <property type="evidence" value="ECO:0007669"/>
    <property type="project" value="InterPro"/>
</dbReference>
<dbReference type="PANTHER" id="PTHR10150">
    <property type="entry name" value="DNA REPAIR ENDONUCLEASE XPF"/>
    <property type="match status" value="1"/>
</dbReference>
<evidence type="ECO:0000256" key="7">
    <source>
        <dbReference type="ARBA" id="ARBA00023125"/>
    </source>
</evidence>
<keyword evidence="6" id="KW-0378">Hydrolase</keyword>
<keyword evidence="7" id="KW-0238">DNA-binding</keyword>
<protein>
    <submittedName>
        <fullName evidence="12">DNA excision repair protein ERCC-4</fullName>
    </submittedName>
</protein>
<dbReference type="GO" id="GO:0007534">
    <property type="term" value="P:gene conversion at mating-type locus"/>
    <property type="evidence" value="ECO:0007669"/>
    <property type="project" value="EnsemblFungi"/>
</dbReference>
<dbReference type="PANTHER" id="PTHR10150:SF0">
    <property type="entry name" value="DNA REPAIR ENDONUCLEASE XPF"/>
    <property type="match status" value="1"/>
</dbReference>
<keyword evidence="13" id="KW-1185">Reference proteome</keyword>
<dbReference type="Proteomes" id="UP000019478">
    <property type="component" value="Unassembled WGS sequence"/>
</dbReference>
<keyword evidence="4" id="KW-0255">Endonuclease</keyword>
<evidence type="ECO:0000256" key="10">
    <source>
        <dbReference type="SAM" id="MobiDB-lite"/>
    </source>
</evidence>
<comment type="caution">
    <text evidence="12">The sequence shown here is derived from an EMBL/GenBank/DDBJ whole genome shotgun (WGS) entry which is preliminary data.</text>
</comment>
<dbReference type="GeneID" id="19167422"/>
<gene>
    <name evidence="12" type="ORF">A1O3_03294</name>
</gene>
<dbReference type="FunFam" id="3.40.50.10130:FF:000002">
    <property type="entry name" value="DNA repair endonuclease XPF"/>
    <property type="match status" value="1"/>
</dbReference>
<dbReference type="GO" id="GO:0000110">
    <property type="term" value="C:nucleotide-excision repair factor 1 complex"/>
    <property type="evidence" value="ECO:0007669"/>
    <property type="project" value="EnsemblFungi"/>
</dbReference>
<dbReference type="GO" id="GO:0003684">
    <property type="term" value="F:damaged DNA binding"/>
    <property type="evidence" value="ECO:0007669"/>
    <property type="project" value="TreeGrafter"/>
</dbReference>
<dbReference type="GO" id="GO:0000712">
    <property type="term" value="P:resolution of meiotic recombination intermediates"/>
    <property type="evidence" value="ECO:0007669"/>
    <property type="project" value="TreeGrafter"/>
</dbReference>
<dbReference type="Pfam" id="PF02732">
    <property type="entry name" value="ERCC4"/>
    <property type="match status" value="1"/>
</dbReference>
<dbReference type="SUPFAM" id="SSF47781">
    <property type="entry name" value="RuvA domain 2-like"/>
    <property type="match status" value="1"/>
</dbReference>
<evidence type="ECO:0000256" key="2">
    <source>
        <dbReference type="ARBA" id="ARBA00010015"/>
    </source>
</evidence>
<evidence type="ECO:0000313" key="12">
    <source>
        <dbReference type="EMBL" id="EXJ86343.1"/>
    </source>
</evidence>
<dbReference type="GO" id="GO:1901255">
    <property type="term" value="P:nucleotide-excision repair involved in interstrand cross-link repair"/>
    <property type="evidence" value="ECO:0007669"/>
    <property type="project" value="EnsemblFungi"/>
</dbReference>
<dbReference type="GO" id="GO:0000736">
    <property type="term" value="P:double-strand break repair via single-strand annealing, removal of nonhomologous ends"/>
    <property type="evidence" value="ECO:0007669"/>
    <property type="project" value="TreeGrafter"/>
</dbReference>
<proteinExistence type="inferred from homology"/>
<dbReference type="InterPro" id="IPR047520">
    <property type="entry name" value="XPF_nuclease"/>
</dbReference>
<comment type="subcellular location">
    <subcellularLocation>
        <location evidence="1">Nucleus</location>
    </subcellularLocation>
</comment>
<evidence type="ECO:0000256" key="3">
    <source>
        <dbReference type="ARBA" id="ARBA00022722"/>
    </source>
</evidence>